<dbReference type="EMBL" id="JAINDJ010000007">
    <property type="protein sequence ID" value="KAG9441876.1"/>
    <property type="molecule type" value="Genomic_DNA"/>
</dbReference>
<name>A0AAV7E0H5_ARIFI</name>
<dbReference type="AlphaFoldDB" id="A0AAV7E0H5"/>
<proteinExistence type="predicted"/>
<keyword evidence="2" id="KW-1185">Reference proteome</keyword>
<organism evidence="1 2">
    <name type="scientific">Aristolochia fimbriata</name>
    <name type="common">White veined hardy Dutchman's pipe vine</name>
    <dbReference type="NCBI Taxonomy" id="158543"/>
    <lineage>
        <taxon>Eukaryota</taxon>
        <taxon>Viridiplantae</taxon>
        <taxon>Streptophyta</taxon>
        <taxon>Embryophyta</taxon>
        <taxon>Tracheophyta</taxon>
        <taxon>Spermatophyta</taxon>
        <taxon>Magnoliopsida</taxon>
        <taxon>Magnoliidae</taxon>
        <taxon>Piperales</taxon>
        <taxon>Aristolochiaceae</taxon>
        <taxon>Aristolochia</taxon>
    </lineage>
</organism>
<sequence>MAASEEDTMATATATAAEEIEIHGQDRPKIIEWEELQQELARLCSLSSALQKARERKEYLAQKLQPAIQVREEPLHRSNQLEEICLNLDDKKLALENLVMHSKVMVEATKTEREQLSVAIRPFLAAGKTLSTACKRLQESHRLLAGDRGYVHLKNVQKMLKMRQQYMITQISALYPVKAMAGPAPCKVVSQSKVNRAGVDDSEPSISPKVSNSGMLSLTISGLHLLVPPFKKISFFSDKKEVQMSASALGYVAHAVTLIASYLDVPLRYPLRLGGSRSYISDPTPSFESTLSELVGNSAAAINVKTVEFPLFLEGQDTTRAAYAIFLLNKDLEQLLNYIGVESLGPRQVLSNLEELYRTIQSQGFIEK</sequence>
<dbReference type="PANTHER" id="PTHR15157">
    <property type="entry name" value="UV RADIATION RESISTANCE-ASSOCIATED GENE PROTEIN"/>
    <property type="match status" value="1"/>
</dbReference>
<dbReference type="GO" id="GO:0000149">
    <property type="term" value="F:SNARE binding"/>
    <property type="evidence" value="ECO:0007669"/>
    <property type="project" value="TreeGrafter"/>
</dbReference>
<evidence type="ECO:0008006" key="3">
    <source>
        <dbReference type="Google" id="ProtNLM"/>
    </source>
</evidence>
<dbReference type="Proteomes" id="UP000825729">
    <property type="component" value="Unassembled WGS sequence"/>
</dbReference>
<reference evidence="1 2" key="1">
    <citation type="submission" date="2021-07" db="EMBL/GenBank/DDBJ databases">
        <title>The Aristolochia fimbriata genome: insights into angiosperm evolution, floral development and chemical biosynthesis.</title>
        <authorList>
            <person name="Jiao Y."/>
        </authorList>
    </citation>
    <scope>NUCLEOTIDE SEQUENCE [LARGE SCALE GENOMIC DNA]</scope>
    <source>
        <strain evidence="1">IBCAS-2021</strain>
        <tissue evidence="1">Leaf</tissue>
    </source>
</reference>
<protein>
    <recommendedName>
        <fullName evidence="3">UV radiation resistance-associated gene protein</fullName>
    </recommendedName>
</protein>
<dbReference type="GO" id="GO:0005768">
    <property type="term" value="C:endosome"/>
    <property type="evidence" value="ECO:0007669"/>
    <property type="project" value="TreeGrafter"/>
</dbReference>
<dbReference type="GO" id="GO:0035493">
    <property type="term" value="P:SNARE complex assembly"/>
    <property type="evidence" value="ECO:0007669"/>
    <property type="project" value="TreeGrafter"/>
</dbReference>
<dbReference type="GO" id="GO:0000323">
    <property type="term" value="C:lytic vacuole"/>
    <property type="evidence" value="ECO:0007669"/>
    <property type="project" value="TreeGrafter"/>
</dbReference>
<evidence type="ECO:0000313" key="2">
    <source>
        <dbReference type="Proteomes" id="UP000825729"/>
    </source>
</evidence>
<accession>A0AAV7E0H5</accession>
<comment type="caution">
    <text evidence="1">The sequence shown here is derived from an EMBL/GenBank/DDBJ whole genome shotgun (WGS) entry which is preliminary data.</text>
</comment>
<dbReference type="PANTHER" id="PTHR15157:SF24">
    <property type="entry name" value="VACUOLAR PROTEIN SORTING 38"/>
    <property type="match status" value="1"/>
</dbReference>
<gene>
    <name evidence="1" type="ORF">H6P81_017730</name>
</gene>
<evidence type="ECO:0000313" key="1">
    <source>
        <dbReference type="EMBL" id="KAG9441876.1"/>
    </source>
</evidence>